<comment type="similarity">
    <text evidence="1">Belongs to the V-ATPase V0D/AC39 subunit family.</text>
</comment>
<dbReference type="Gene3D" id="1.20.1690.10">
    <property type="entry name" value="V-type ATP synthase subunit C domain"/>
    <property type="match status" value="2"/>
</dbReference>
<evidence type="ECO:0000256" key="2">
    <source>
        <dbReference type="ARBA" id="ARBA00022448"/>
    </source>
</evidence>
<accession>A0ABZ1CMF2</accession>
<evidence type="ECO:0000313" key="5">
    <source>
        <dbReference type="Proteomes" id="UP001334732"/>
    </source>
</evidence>
<dbReference type="InterPro" id="IPR035067">
    <property type="entry name" value="V-type_ATPase_csu/dsu"/>
</dbReference>
<evidence type="ECO:0000256" key="1">
    <source>
        <dbReference type="ARBA" id="ARBA00006709"/>
    </source>
</evidence>
<protein>
    <submittedName>
        <fullName evidence="4">V-type ATPase subunit</fullName>
    </submittedName>
</protein>
<keyword evidence="3" id="KW-0406">Ion transport</keyword>
<organism evidence="4 5">
    <name type="scientific">Thiobacillus sedimenti</name>
    <dbReference type="NCBI Taxonomy" id="3110231"/>
    <lineage>
        <taxon>Bacteria</taxon>
        <taxon>Pseudomonadati</taxon>
        <taxon>Pseudomonadota</taxon>
        <taxon>Betaproteobacteria</taxon>
        <taxon>Nitrosomonadales</taxon>
        <taxon>Thiobacillaceae</taxon>
        <taxon>Thiobacillus</taxon>
    </lineage>
</organism>
<evidence type="ECO:0000256" key="3">
    <source>
        <dbReference type="ARBA" id="ARBA00023065"/>
    </source>
</evidence>
<keyword evidence="5" id="KW-1185">Reference proteome</keyword>
<dbReference type="EMBL" id="CP141769">
    <property type="protein sequence ID" value="WRS40577.1"/>
    <property type="molecule type" value="Genomic_DNA"/>
</dbReference>
<dbReference type="SUPFAM" id="SSF103486">
    <property type="entry name" value="V-type ATP synthase subunit C"/>
    <property type="match status" value="1"/>
</dbReference>
<dbReference type="RefSeq" id="WP_324781104.1">
    <property type="nucleotide sequence ID" value="NZ_CP141769.1"/>
</dbReference>
<dbReference type="InterPro" id="IPR036079">
    <property type="entry name" value="ATPase_csu/dsu_sf"/>
</dbReference>
<sequence length="347" mass="38439">MSAYLDTRVSLYSGRLWRDAELDALVSVPDGAMAATLVAHGLPQLVAGYDRPEGAQHDPRSLEQRIIARILDETQVLIRPLAGEARAFLAFWTARFEISNVKTLLRSKMSGERPAAALARLTPMGPFARLDNQALAHAEDVGELLRRLEAGPYADIVRHARRAFEQSHDPFSLDAALDRSYYEGLVLRAHPLETELGAPFRSLMSSLIDRINLVWLLRYRFNYKLPPAQVYYLLVGSRYGLGGARLRELAALDSTQAVLAALPAPWQAQLAGVADIPGAFARMEDLAAAQARRVLRSNAPGVARSFAYLILRERDLRAVRAVLRGRHLGLAEADIRTALRRAANEDF</sequence>
<evidence type="ECO:0000313" key="4">
    <source>
        <dbReference type="EMBL" id="WRS40577.1"/>
    </source>
</evidence>
<keyword evidence="2" id="KW-0813">Transport</keyword>
<dbReference type="PANTHER" id="PTHR38682">
    <property type="entry name" value="V-TYPE ATP SYNTHASE SUBUNIT C"/>
    <property type="match status" value="1"/>
</dbReference>
<dbReference type="Gene3D" id="1.10.132.50">
    <property type="entry name" value="ATP synthase (C/AC39) subunit, domain 3"/>
    <property type="match status" value="1"/>
</dbReference>
<gene>
    <name evidence="4" type="ORF">VA613_06785</name>
</gene>
<dbReference type="InterPro" id="IPR002843">
    <property type="entry name" value="ATPase_V0-cplx_csu/dsu"/>
</dbReference>
<name>A0ABZ1CMF2_9PROT</name>
<dbReference type="PANTHER" id="PTHR38682:SF1">
    <property type="entry name" value="V-TYPE ATP SYNTHASE SUBUNIT C"/>
    <property type="match status" value="1"/>
</dbReference>
<reference evidence="4 5" key="1">
    <citation type="submission" date="2023-12" db="EMBL/GenBank/DDBJ databases">
        <title>Thiobacillus sedimentum sp. nov., a chemolithoautotrophic sulfur-oxidizing bacterium isolated from freshwater sediment.</title>
        <authorList>
            <person name="Luo J."/>
            <person name="Dai C."/>
        </authorList>
    </citation>
    <scope>NUCLEOTIDE SEQUENCE [LARGE SCALE GENOMIC DNA]</scope>
    <source>
        <strain evidence="4 5">SCUT-2</strain>
    </source>
</reference>
<dbReference type="Proteomes" id="UP001334732">
    <property type="component" value="Chromosome"/>
</dbReference>
<dbReference type="InterPro" id="IPR044911">
    <property type="entry name" value="V-type_ATPase_csu/dsu_dom_3"/>
</dbReference>
<proteinExistence type="inferred from homology"/>
<dbReference type="Pfam" id="PF01992">
    <property type="entry name" value="vATP-synt_AC39"/>
    <property type="match status" value="1"/>
</dbReference>
<dbReference type="InterPro" id="IPR050873">
    <property type="entry name" value="V-ATPase_V0D/AC39_subunit"/>
</dbReference>